<feature type="transmembrane region" description="Helical" evidence="5">
    <location>
        <begin position="181"/>
        <end position="204"/>
    </location>
</feature>
<dbReference type="EMBL" id="PEXW01000070">
    <property type="protein sequence ID" value="PIS40430.1"/>
    <property type="molecule type" value="Genomic_DNA"/>
</dbReference>
<evidence type="ECO:0000259" key="6">
    <source>
        <dbReference type="Pfam" id="PF12698"/>
    </source>
</evidence>
<keyword evidence="2 5" id="KW-0812">Transmembrane</keyword>
<evidence type="ECO:0000256" key="4">
    <source>
        <dbReference type="ARBA" id="ARBA00023136"/>
    </source>
</evidence>
<proteinExistence type="predicted"/>
<name>A0A2H0YPP4_9BACT</name>
<dbReference type="GO" id="GO:0016020">
    <property type="term" value="C:membrane"/>
    <property type="evidence" value="ECO:0007669"/>
    <property type="project" value="UniProtKB-SubCell"/>
</dbReference>
<feature type="transmembrane region" description="Helical" evidence="5">
    <location>
        <begin position="234"/>
        <end position="256"/>
    </location>
</feature>
<sequence>MKNFFTVFIKEIIDSLRDRRTLITSVLMPILLMPAILIGSIKFQEAQIKKSEEKPALVAVENSQAFPTLVSFLEKQPKVSIKEVQDYAKALDSGEINIYLRPESDFEKLIKEKKSADIRVVQKSSNLESQTDNAKVLAILQIFNQTIAYQRLQALGQDPKILTAINPVSVDIATAEERGGFFLGLLLPMFIVLFAIVGGMYIAIDVSAGEKERKTLEALILTPVSRLKIVTGKFLAVAVAASTSIILSLVSLYAAFKFFPPNFGTTEVVINLTPGSIGVMLGIGIILAIMFSGLLLSVAIFAKSYKEAQNYITPFYLLAVLPVAIFAQIPGFKPGLGMFLIPGVNAVFVFKEVLIKVFNPAHILITLVSLLIYSAIAIFVASRIYSKEGILFRD</sequence>
<feature type="transmembrane region" description="Helical" evidence="5">
    <location>
        <begin position="361"/>
        <end position="385"/>
    </location>
</feature>
<comment type="subcellular location">
    <subcellularLocation>
        <location evidence="1">Membrane</location>
        <topology evidence="1">Multi-pass membrane protein</topology>
    </subcellularLocation>
</comment>
<evidence type="ECO:0000256" key="2">
    <source>
        <dbReference type="ARBA" id="ARBA00022692"/>
    </source>
</evidence>
<dbReference type="PANTHER" id="PTHR43471:SF3">
    <property type="entry name" value="ABC TRANSPORTER PERMEASE PROTEIN NATB"/>
    <property type="match status" value="1"/>
</dbReference>
<dbReference type="AlphaFoldDB" id="A0A2H0YPP4"/>
<dbReference type="Gene3D" id="3.40.1710.10">
    <property type="entry name" value="abc type-2 transporter like domain"/>
    <property type="match status" value="1"/>
</dbReference>
<feature type="domain" description="ABC-2 type transporter transmembrane" evidence="6">
    <location>
        <begin position="19"/>
        <end position="381"/>
    </location>
</feature>
<organism evidence="7 8">
    <name type="scientific">Candidatus Kerfeldbacteria bacterium CG08_land_8_20_14_0_20_43_14</name>
    <dbReference type="NCBI Taxonomy" id="2014246"/>
    <lineage>
        <taxon>Bacteria</taxon>
        <taxon>Candidatus Kerfeldiibacteriota</taxon>
    </lineage>
</organism>
<evidence type="ECO:0000256" key="1">
    <source>
        <dbReference type="ARBA" id="ARBA00004141"/>
    </source>
</evidence>
<dbReference type="InterPro" id="IPR013525">
    <property type="entry name" value="ABC2_TM"/>
</dbReference>
<evidence type="ECO:0000313" key="7">
    <source>
        <dbReference type="EMBL" id="PIS40430.1"/>
    </source>
</evidence>
<accession>A0A2H0YPP4</accession>
<keyword evidence="4 5" id="KW-0472">Membrane</keyword>
<feature type="transmembrane region" description="Helical" evidence="5">
    <location>
        <begin position="21"/>
        <end position="41"/>
    </location>
</feature>
<reference evidence="8" key="1">
    <citation type="submission" date="2017-09" db="EMBL/GenBank/DDBJ databases">
        <title>Depth-based differentiation of microbial function through sediment-hosted aquifers and enrichment of novel symbionts in the deep terrestrial subsurface.</title>
        <authorList>
            <person name="Probst A.J."/>
            <person name="Ladd B."/>
            <person name="Jarett J.K."/>
            <person name="Geller-Mcgrath D.E."/>
            <person name="Sieber C.M.K."/>
            <person name="Emerson J.B."/>
            <person name="Anantharaman K."/>
            <person name="Thomas B.C."/>
            <person name="Malmstrom R."/>
            <person name="Stieglmeier M."/>
            <person name="Klingl A."/>
            <person name="Woyke T."/>
            <person name="Ryan C.M."/>
            <person name="Banfield J.F."/>
        </authorList>
    </citation>
    <scope>NUCLEOTIDE SEQUENCE [LARGE SCALE GENOMIC DNA]</scope>
</reference>
<protein>
    <recommendedName>
        <fullName evidence="6">ABC-2 type transporter transmembrane domain-containing protein</fullName>
    </recommendedName>
</protein>
<evidence type="ECO:0000256" key="3">
    <source>
        <dbReference type="ARBA" id="ARBA00022989"/>
    </source>
</evidence>
<dbReference type="PANTHER" id="PTHR43471">
    <property type="entry name" value="ABC TRANSPORTER PERMEASE"/>
    <property type="match status" value="1"/>
</dbReference>
<gene>
    <name evidence="7" type="ORF">COT26_03350</name>
</gene>
<feature type="transmembrane region" description="Helical" evidence="5">
    <location>
        <begin position="311"/>
        <end position="329"/>
    </location>
</feature>
<evidence type="ECO:0000256" key="5">
    <source>
        <dbReference type="SAM" id="Phobius"/>
    </source>
</evidence>
<keyword evidence="3 5" id="KW-1133">Transmembrane helix</keyword>
<comment type="caution">
    <text evidence="7">The sequence shown here is derived from an EMBL/GenBank/DDBJ whole genome shotgun (WGS) entry which is preliminary data.</text>
</comment>
<feature type="transmembrane region" description="Helical" evidence="5">
    <location>
        <begin position="276"/>
        <end position="299"/>
    </location>
</feature>
<dbReference type="Pfam" id="PF12698">
    <property type="entry name" value="ABC2_membrane_3"/>
    <property type="match status" value="1"/>
</dbReference>
<dbReference type="Proteomes" id="UP000236845">
    <property type="component" value="Unassembled WGS sequence"/>
</dbReference>
<dbReference type="GO" id="GO:0140359">
    <property type="term" value="F:ABC-type transporter activity"/>
    <property type="evidence" value="ECO:0007669"/>
    <property type="project" value="InterPro"/>
</dbReference>
<evidence type="ECO:0000313" key="8">
    <source>
        <dbReference type="Proteomes" id="UP000236845"/>
    </source>
</evidence>